<organism evidence="1 2">
    <name type="scientific">Candidatus Desulfatibia profunda</name>
    <dbReference type="NCBI Taxonomy" id="2841695"/>
    <lineage>
        <taxon>Bacteria</taxon>
        <taxon>Pseudomonadati</taxon>
        <taxon>Thermodesulfobacteriota</taxon>
        <taxon>Desulfobacteria</taxon>
        <taxon>Desulfobacterales</taxon>
        <taxon>Desulfobacterales incertae sedis</taxon>
        <taxon>Candidatus Desulfatibia</taxon>
    </lineage>
</organism>
<reference evidence="1 2" key="1">
    <citation type="submission" date="2020-08" db="EMBL/GenBank/DDBJ databases">
        <title>Bridging the membrane lipid divide: bacteria of the FCB group superphylum have the potential to synthesize archaeal ether lipids.</title>
        <authorList>
            <person name="Villanueva L."/>
            <person name="Von Meijenfeldt F.A.B."/>
            <person name="Westbye A.B."/>
            <person name="Yadav S."/>
            <person name="Hopmans E.C."/>
            <person name="Dutilh B.E."/>
            <person name="Sinninghe Damste J.S."/>
        </authorList>
    </citation>
    <scope>NUCLEOTIDE SEQUENCE [LARGE SCALE GENOMIC DNA]</scope>
    <source>
        <strain evidence="1">NIOZ-UU30</strain>
    </source>
</reference>
<dbReference type="AlphaFoldDB" id="A0A8J6TGC7"/>
<protein>
    <submittedName>
        <fullName evidence="1">Uncharacterized protein</fullName>
    </submittedName>
</protein>
<dbReference type="Proteomes" id="UP000603434">
    <property type="component" value="Unassembled WGS sequence"/>
</dbReference>
<sequence>MTEIETILNDQLVLSRIRNAAGWLLGPQTGHKKSWAGTLLECCEYLEKRLQFDEIVINNPGKVIINQHDNVTVNRSGPELSIDDIEI</sequence>
<dbReference type="EMBL" id="JACNJH010000085">
    <property type="protein sequence ID" value="MBC8360380.1"/>
    <property type="molecule type" value="Genomic_DNA"/>
</dbReference>
<comment type="caution">
    <text evidence="1">The sequence shown here is derived from an EMBL/GenBank/DDBJ whole genome shotgun (WGS) entry which is preliminary data.</text>
</comment>
<gene>
    <name evidence="1" type="ORF">H8E23_03135</name>
</gene>
<evidence type="ECO:0000313" key="1">
    <source>
        <dbReference type="EMBL" id="MBC8360380.1"/>
    </source>
</evidence>
<proteinExistence type="predicted"/>
<evidence type="ECO:0000313" key="2">
    <source>
        <dbReference type="Proteomes" id="UP000603434"/>
    </source>
</evidence>
<name>A0A8J6TGC7_9BACT</name>
<accession>A0A8J6TGC7</accession>